<name>A0AAW0U131_SCYPA</name>
<keyword evidence="5" id="KW-1185">Reference proteome</keyword>
<feature type="signal peptide" evidence="3">
    <location>
        <begin position="1"/>
        <end position="16"/>
    </location>
</feature>
<gene>
    <name evidence="4" type="ORF">O3P69_006753</name>
</gene>
<evidence type="ECO:0008006" key="6">
    <source>
        <dbReference type="Google" id="ProtNLM"/>
    </source>
</evidence>
<dbReference type="GO" id="GO:0042302">
    <property type="term" value="F:structural constituent of cuticle"/>
    <property type="evidence" value="ECO:0007669"/>
    <property type="project" value="UniProtKB-KW"/>
</dbReference>
<sequence>MKLLVALCLMAAGVSAQYGESGIVFPDGRLKQFTREEADNVAEIGESGVVFKDGSHKQFDMEFATLHNNLPAPARPEPVAFGPYSYTGIVMPHGNNRQFTHDEHTNIVLVGPSGVVTADGRNLQLDQEGLPLPLRRKRSVALEGPSGAQFSDGQLVHLPVGVKIVLVGPSGATLSNGNHVQFREKRSPSGAVVGPSGMITPSGQVIQFAPGVSVPVHGPSGAVFSTGKNIQYDRKKRAAPSKAVVGESGIITPGGRLIQLPHDVHVILAGPSAALLSDGSFCSV</sequence>
<keyword evidence="3" id="KW-0732">Signal</keyword>
<comment type="caution">
    <text evidence="4">The sequence shown here is derived from an EMBL/GenBank/DDBJ whole genome shotgun (WGS) entry which is preliminary data.</text>
</comment>
<keyword evidence="2" id="KW-0677">Repeat</keyword>
<dbReference type="AlphaFoldDB" id="A0AAW0U131"/>
<dbReference type="Proteomes" id="UP001487740">
    <property type="component" value="Unassembled WGS sequence"/>
</dbReference>
<dbReference type="EMBL" id="JARAKH010000020">
    <property type="protein sequence ID" value="KAK8393640.1"/>
    <property type="molecule type" value="Genomic_DNA"/>
</dbReference>
<dbReference type="Pfam" id="PF08140">
    <property type="entry name" value="Cuticle_1"/>
    <property type="match status" value="5"/>
</dbReference>
<dbReference type="InterPro" id="IPR012539">
    <property type="entry name" value="Cuticle_1"/>
</dbReference>
<feature type="chain" id="PRO_5043463429" description="Cuticle protein" evidence="3">
    <location>
        <begin position="17"/>
        <end position="284"/>
    </location>
</feature>
<keyword evidence="1" id="KW-0193">Cuticle</keyword>
<proteinExistence type="predicted"/>
<evidence type="ECO:0000256" key="2">
    <source>
        <dbReference type="ARBA" id="ARBA00022737"/>
    </source>
</evidence>
<evidence type="ECO:0000313" key="5">
    <source>
        <dbReference type="Proteomes" id="UP001487740"/>
    </source>
</evidence>
<protein>
    <recommendedName>
        <fullName evidence="6">Cuticle protein</fullName>
    </recommendedName>
</protein>
<organism evidence="4 5">
    <name type="scientific">Scylla paramamosain</name>
    <name type="common">Mud crab</name>
    <dbReference type="NCBI Taxonomy" id="85552"/>
    <lineage>
        <taxon>Eukaryota</taxon>
        <taxon>Metazoa</taxon>
        <taxon>Ecdysozoa</taxon>
        <taxon>Arthropoda</taxon>
        <taxon>Crustacea</taxon>
        <taxon>Multicrustacea</taxon>
        <taxon>Malacostraca</taxon>
        <taxon>Eumalacostraca</taxon>
        <taxon>Eucarida</taxon>
        <taxon>Decapoda</taxon>
        <taxon>Pleocyemata</taxon>
        <taxon>Brachyura</taxon>
        <taxon>Eubrachyura</taxon>
        <taxon>Portunoidea</taxon>
        <taxon>Portunidae</taxon>
        <taxon>Portuninae</taxon>
        <taxon>Scylla</taxon>
    </lineage>
</organism>
<evidence type="ECO:0000313" key="4">
    <source>
        <dbReference type="EMBL" id="KAK8393640.1"/>
    </source>
</evidence>
<accession>A0AAW0U131</accession>
<evidence type="ECO:0000256" key="1">
    <source>
        <dbReference type="ARBA" id="ARBA00022460"/>
    </source>
</evidence>
<reference evidence="4 5" key="1">
    <citation type="submission" date="2023-03" db="EMBL/GenBank/DDBJ databases">
        <title>High-quality genome of Scylla paramamosain provides insights in environmental adaptation.</title>
        <authorList>
            <person name="Zhang L."/>
        </authorList>
    </citation>
    <scope>NUCLEOTIDE SEQUENCE [LARGE SCALE GENOMIC DNA]</scope>
    <source>
        <strain evidence="4">LZ_2023a</strain>
        <tissue evidence="4">Muscle</tissue>
    </source>
</reference>
<evidence type="ECO:0000256" key="3">
    <source>
        <dbReference type="SAM" id="SignalP"/>
    </source>
</evidence>